<dbReference type="EMBL" id="JBEHCU010009144">
    <property type="protein sequence ID" value="KAL1380424.1"/>
    <property type="molecule type" value="Genomic_DNA"/>
</dbReference>
<comment type="caution">
    <text evidence="7">The sequence shown here is derived from an EMBL/GenBank/DDBJ whole genome shotgun (WGS) entry which is preliminary data.</text>
</comment>
<evidence type="ECO:0000313" key="8">
    <source>
        <dbReference type="Proteomes" id="UP001562425"/>
    </source>
</evidence>
<evidence type="ECO:0008006" key="9">
    <source>
        <dbReference type="Google" id="ProtNLM"/>
    </source>
</evidence>
<evidence type="ECO:0000259" key="5">
    <source>
        <dbReference type="PROSITE" id="PS01180"/>
    </source>
</evidence>
<dbReference type="Proteomes" id="UP001562425">
    <property type="component" value="Unassembled WGS sequence"/>
</dbReference>
<dbReference type="PROSITE" id="PS50923">
    <property type="entry name" value="SUSHI"/>
    <property type="match status" value="1"/>
</dbReference>
<dbReference type="InterPro" id="IPR035976">
    <property type="entry name" value="Sushi/SCR/CCP_sf"/>
</dbReference>
<reference evidence="7 8" key="1">
    <citation type="submission" date="2024-05" db="EMBL/GenBank/DDBJ databases">
        <title>Culex pipiens pipiens assembly and annotation.</title>
        <authorList>
            <person name="Alout H."/>
            <person name="Durand T."/>
        </authorList>
    </citation>
    <scope>NUCLEOTIDE SEQUENCE [LARGE SCALE GENOMIC DNA]</scope>
    <source>
        <strain evidence="7">HA-2024</strain>
        <tissue evidence="7">Whole body</tissue>
    </source>
</reference>
<evidence type="ECO:0000256" key="3">
    <source>
        <dbReference type="PROSITE-ProRule" id="PRU00302"/>
    </source>
</evidence>
<dbReference type="PANTHER" id="PTHR16284">
    <property type="entry name" value="PROTEIN CDV3 HOMOLOG"/>
    <property type="match status" value="1"/>
</dbReference>
<dbReference type="Pfam" id="PF15359">
    <property type="entry name" value="CDV3"/>
    <property type="match status" value="1"/>
</dbReference>
<dbReference type="SUPFAM" id="SSF49854">
    <property type="entry name" value="Spermadhesin, CUB domain"/>
    <property type="match status" value="1"/>
</dbReference>
<dbReference type="SUPFAM" id="SSF57535">
    <property type="entry name" value="Complement control module/SCR domain"/>
    <property type="match status" value="1"/>
</dbReference>
<evidence type="ECO:0000256" key="2">
    <source>
        <dbReference type="ARBA" id="ARBA00023157"/>
    </source>
</evidence>
<feature type="domain" description="CUB" evidence="5">
    <location>
        <begin position="241"/>
        <end position="360"/>
    </location>
</feature>
<feature type="domain" description="Sushi" evidence="6">
    <location>
        <begin position="360"/>
        <end position="418"/>
    </location>
</feature>
<dbReference type="AlphaFoldDB" id="A0ABD1CXS2"/>
<dbReference type="Gene3D" id="2.10.70.10">
    <property type="entry name" value="Complement Module, domain 1"/>
    <property type="match status" value="1"/>
</dbReference>
<feature type="region of interest" description="Disordered" evidence="4">
    <location>
        <begin position="104"/>
        <end position="163"/>
    </location>
</feature>
<dbReference type="CDD" id="cd00041">
    <property type="entry name" value="CUB"/>
    <property type="match status" value="1"/>
</dbReference>
<organism evidence="7 8">
    <name type="scientific">Culex pipiens pipiens</name>
    <name type="common">Northern house mosquito</name>
    <dbReference type="NCBI Taxonomy" id="38569"/>
    <lineage>
        <taxon>Eukaryota</taxon>
        <taxon>Metazoa</taxon>
        <taxon>Ecdysozoa</taxon>
        <taxon>Arthropoda</taxon>
        <taxon>Hexapoda</taxon>
        <taxon>Insecta</taxon>
        <taxon>Pterygota</taxon>
        <taxon>Neoptera</taxon>
        <taxon>Endopterygota</taxon>
        <taxon>Diptera</taxon>
        <taxon>Nematocera</taxon>
        <taxon>Culicoidea</taxon>
        <taxon>Culicidae</taxon>
        <taxon>Culicinae</taxon>
        <taxon>Culicini</taxon>
        <taxon>Culex</taxon>
        <taxon>Culex</taxon>
    </lineage>
</organism>
<evidence type="ECO:0000256" key="1">
    <source>
        <dbReference type="ARBA" id="ARBA00006062"/>
    </source>
</evidence>
<feature type="non-terminal residue" evidence="7">
    <location>
        <position position="418"/>
    </location>
</feature>
<dbReference type="InterPro" id="IPR035914">
    <property type="entry name" value="Sperma_CUB_dom_sf"/>
</dbReference>
<dbReference type="Pfam" id="PF00431">
    <property type="entry name" value="CUB"/>
    <property type="match status" value="1"/>
</dbReference>
<proteinExistence type="inferred from homology"/>
<sequence>MADLDDFFAKKDRKKKGTVKKFATPEEMAKVIEDTTKKATEVKPRKVTPAAVVGSSTSGGDGAAAEGSGEQKAAPAPVVEEEWKEFEEERKDYSGLKLTQLNITEEEYQQGHYGGDDGGATPRENDGERTGADRAEQKAGAAWKKPGAEGGDQQQQQTAAAALAAAPRAASSLYVSPAMKNLRVKGKKGVAPDLKNEEFFPTLGTEQPDPTKSKKDGTFEEVKHGGRVRPSDMPSAAPLSVRNHIQRTLLKHPLRQGFLMTPGYPKYYIGNSVCRWTLYAKRSQKIKLTILDLALRLDEPCRDYLEIRDLNTNQTLFSGCTESTRPIEVVSLQDRVEVSLRTATQVAYPKRGVLIHYSALGCEPPSPIPPHMTLVRRSERRVRYVCDPLYVFPDTAEPSRELVCTARHTWNRPLPACV</sequence>
<keyword evidence="8" id="KW-1185">Reference proteome</keyword>
<dbReference type="CDD" id="cd00033">
    <property type="entry name" value="CCP"/>
    <property type="match status" value="1"/>
</dbReference>
<feature type="compositionally biased region" description="Low complexity" evidence="4">
    <location>
        <begin position="153"/>
        <end position="163"/>
    </location>
</feature>
<evidence type="ECO:0000259" key="6">
    <source>
        <dbReference type="PROSITE" id="PS50923"/>
    </source>
</evidence>
<feature type="region of interest" description="Disordered" evidence="4">
    <location>
        <begin position="200"/>
        <end position="237"/>
    </location>
</feature>
<name>A0ABD1CXS2_CULPP</name>
<comment type="similarity">
    <text evidence="1">Belongs to the CDV3 family.</text>
</comment>
<gene>
    <name evidence="7" type="ORF">pipiens_014206</name>
</gene>
<keyword evidence="3" id="KW-0768">Sushi</keyword>
<keyword evidence="2" id="KW-1015">Disulfide bond</keyword>
<evidence type="ECO:0000256" key="4">
    <source>
        <dbReference type="SAM" id="MobiDB-lite"/>
    </source>
</evidence>
<dbReference type="SMART" id="SM00042">
    <property type="entry name" value="CUB"/>
    <property type="match status" value="1"/>
</dbReference>
<dbReference type="InterPro" id="IPR000859">
    <property type="entry name" value="CUB_dom"/>
</dbReference>
<accession>A0ABD1CXS2</accession>
<feature type="compositionally biased region" description="Basic and acidic residues" evidence="4">
    <location>
        <begin position="123"/>
        <end position="137"/>
    </location>
</feature>
<feature type="compositionally biased region" description="Basic and acidic residues" evidence="4">
    <location>
        <begin position="209"/>
        <end position="224"/>
    </location>
</feature>
<dbReference type="PANTHER" id="PTHR16284:SF13">
    <property type="entry name" value="PROTEIN CDV3 HOMOLOG"/>
    <property type="match status" value="1"/>
</dbReference>
<dbReference type="Gene3D" id="2.60.120.290">
    <property type="entry name" value="Spermadhesin, CUB domain"/>
    <property type="match status" value="1"/>
</dbReference>
<feature type="region of interest" description="Disordered" evidence="4">
    <location>
        <begin position="36"/>
        <end position="91"/>
    </location>
</feature>
<dbReference type="PROSITE" id="PS01180">
    <property type="entry name" value="CUB"/>
    <property type="match status" value="1"/>
</dbReference>
<dbReference type="InterPro" id="IPR000436">
    <property type="entry name" value="Sushi_SCR_CCP_dom"/>
</dbReference>
<evidence type="ECO:0000313" key="7">
    <source>
        <dbReference type="EMBL" id="KAL1380424.1"/>
    </source>
</evidence>
<comment type="caution">
    <text evidence="3">Lacks conserved residue(s) required for the propagation of feature annotation.</text>
</comment>
<protein>
    <recommendedName>
        <fullName evidence="9">CUB domain-containing protein</fullName>
    </recommendedName>
</protein>
<dbReference type="InterPro" id="IPR026806">
    <property type="entry name" value="CDV3"/>
</dbReference>